<organism evidence="3 4">
    <name type="scientific">Meloidogyne incognita</name>
    <name type="common">Southern root-knot nematode worm</name>
    <name type="synonym">Oxyuris incognita</name>
    <dbReference type="NCBI Taxonomy" id="6306"/>
    <lineage>
        <taxon>Eukaryota</taxon>
        <taxon>Metazoa</taxon>
        <taxon>Ecdysozoa</taxon>
        <taxon>Nematoda</taxon>
        <taxon>Chromadorea</taxon>
        <taxon>Rhabditida</taxon>
        <taxon>Tylenchina</taxon>
        <taxon>Tylenchomorpha</taxon>
        <taxon>Tylenchoidea</taxon>
        <taxon>Meloidogynidae</taxon>
        <taxon>Meloidogyninae</taxon>
        <taxon>Meloidogyne</taxon>
        <taxon>Meloidogyne incognita group</taxon>
    </lineage>
</organism>
<feature type="transmembrane region" description="Helical" evidence="2">
    <location>
        <begin position="6"/>
        <end position="24"/>
    </location>
</feature>
<sequence>MDLIAYLIFAILCSVAGYFAGSYMRKLQKKSAAKKSKTKAGKSQSAETAHSGKKRR</sequence>
<proteinExistence type="predicted"/>
<evidence type="ECO:0000256" key="1">
    <source>
        <dbReference type="SAM" id="MobiDB-lite"/>
    </source>
</evidence>
<keyword evidence="2" id="KW-0472">Membrane</keyword>
<reference evidence="4 5" key="1">
    <citation type="submission" date="2022-11" db="UniProtKB">
        <authorList>
            <consortium name="WormBaseParasite"/>
        </authorList>
    </citation>
    <scope>IDENTIFICATION</scope>
</reference>
<dbReference type="WBParaSite" id="Minc3s00632g15384">
    <property type="protein sequence ID" value="Minc3s00632g15384"/>
    <property type="gene ID" value="Minc3s00632g15384"/>
</dbReference>
<protein>
    <submittedName>
        <fullName evidence="4 5">Uncharacterized protein</fullName>
    </submittedName>
</protein>
<dbReference type="WBParaSite" id="Minc3s04962g37338">
    <property type="protein sequence ID" value="Minc3s04962g37338"/>
    <property type="gene ID" value="Minc3s04962g37338"/>
</dbReference>
<dbReference type="WBParaSite" id="Minc3s00638g15454">
    <property type="protein sequence ID" value="Minc3s00638g15454"/>
    <property type="gene ID" value="Minc3s00638g15454"/>
</dbReference>
<evidence type="ECO:0000313" key="3">
    <source>
        <dbReference type="Proteomes" id="UP000887563"/>
    </source>
</evidence>
<evidence type="ECO:0000256" key="2">
    <source>
        <dbReference type="SAM" id="Phobius"/>
    </source>
</evidence>
<keyword evidence="2" id="KW-0812">Transmembrane</keyword>
<name>A0A914LLI6_MELIC</name>
<dbReference type="AlphaFoldDB" id="A0A914LLI6"/>
<evidence type="ECO:0000313" key="5">
    <source>
        <dbReference type="WBParaSite" id="Minc3s00638g15454"/>
    </source>
</evidence>
<feature type="region of interest" description="Disordered" evidence="1">
    <location>
        <begin position="32"/>
        <end position="56"/>
    </location>
</feature>
<accession>A0A914LLI6</accession>
<evidence type="ECO:0000313" key="4">
    <source>
        <dbReference type="WBParaSite" id="Minc3s00632g15384"/>
    </source>
</evidence>
<keyword evidence="3" id="KW-1185">Reference proteome</keyword>
<keyword evidence="2" id="KW-1133">Transmembrane helix</keyword>
<dbReference type="Proteomes" id="UP000887563">
    <property type="component" value="Unplaced"/>
</dbReference>